<dbReference type="EMBL" id="KZ819642">
    <property type="protein sequence ID" value="PWN86914.1"/>
    <property type="molecule type" value="Genomic_DNA"/>
</dbReference>
<reference evidence="1 2" key="1">
    <citation type="journal article" date="2018" name="Mol. Biol. Evol.">
        <title>Broad Genomic Sampling Reveals a Smut Pathogenic Ancestry of the Fungal Clade Ustilaginomycotina.</title>
        <authorList>
            <person name="Kijpornyongpan T."/>
            <person name="Mondo S.J."/>
            <person name="Barry K."/>
            <person name="Sandor L."/>
            <person name="Lee J."/>
            <person name="Lipzen A."/>
            <person name="Pangilinan J."/>
            <person name="LaButti K."/>
            <person name="Hainaut M."/>
            <person name="Henrissat B."/>
            <person name="Grigoriev I.V."/>
            <person name="Spatafora J.W."/>
            <person name="Aime M.C."/>
        </authorList>
    </citation>
    <scope>NUCLEOTIDE SEQUENCE [LARGE SCALE GENOMIC DNA]</scope>
    <source>
        <strain evidence="1 2">MCA 4198</strain>
    </source>
</reference>
<dbReference type="Proteomes" id="UP000245768">
    <property type="component" value="Unassembled WGS sequence"/>
</dbReference>
<sequence length="117" mass="12502">PKCGTTGDATLSDCRALLDQWPAFGNFDATCTYSVTQTAYNPACLGNCCVYTTQNQMRWNNRDDPNDGADVKSAVQALLGCASEEKNSVNGVVTLDEDKGERVCIGDRAACGDCFSD</sequence>
<dbReference type="RefSeq" id="XP_025374112.1">
    <property type="nucleotide sequence ID" value="XM_025518604.1"/>
</dbReference>
<keyword evidence="2" id="KW-1185">Reference proteome</keyword>
<dbReference type="GeneID" id="37040520"/>
<dbReference type="OrthoDB" id="2828670at2759"/>
<dbReference type="InParanoid" id="A0A316YDI9"/>
<dbReference type="AlphaFoldDB" id="A0A316YDI9"/>
<evidence type="ECO:0000313" key="1">
    <source>
        <dbReference type="EMBL" id="PWN86914.1"/>
    </source>
</evidence>
<protein>
    <submittedName>
        <fullName evidence="1">Uncharacterized protein</fullName>
    </submittedName>
</protein>
<evidence type="ECO:0000313" key="2">
    <source>
        <dbReference type="Proteomes" id="UP000245768"/>
    </source>
</evidence>
<feature type="non-terminal residue" evidence="1">
    <location>
        <position position="1"/>
    </location>
</feature>
<accession>A0A316YDI9</accession>
<name>A0A316YDI9_9BASI</name>
<organism evidence="1 2">
    <name type="scientific">Acaromyces ingoldii</name>
    <dbReference type="NCBI Taxonomy" id="215250"/>
    <lineage>
        <taxon>Eukaryota</taxon>
        <taxon>Fungi</taxon>
        <taxon>Dikarya</taxon>
        <taxon>Basidiomycota</taxon>
        <taxon>Ustilaginomycotina</taxon>
        <taxon>Exobasidiomycetes</taxon>
        <taxon>Exobasidiales</taxon>
        <taxon>Cryptobasidiaceae</taxon>
        <taxon>Acaromyces</taxon>
    </lineage>
</organism>
<gene>
    <name evidence="1" type="ORF">FA10DRAFT_224303</name>
</gene>
<feature type="non-terminal residue" evidence="1">
    <location>
        <position position="117"/>
    </location>
</feature>
<proteinExistence type="predicted"/>